<sequence>MGSLGLQLQEVTERKALNAERRKLQIQLQELRGNIRILLRVRPLLPFFEEVSNLIEAVLEGYKVCIFAYGQTGSGKTYTMEGPVAAAGEAAELEEERGIIPRAVEKIFEEATARKEMGWEYNIQVSHVEIYNEAFRDLLDNRYGFDKQVVYNLLRRANRARATAATEGNERSSRSHAIFTMRVKGTNSATQQECEGVLNLVDLAGAERYSTAIPPQAAASRQKETQNINRSLCCLGDVICALAGRESHVPYRNSKLTHLLQPYLGGNAKTLMVVNVSPTESSVQETVRSARFAARVSACDIGVAQRTSKFAGSC</sequence>
<dbReference type="PaxDb" id="55529-EKX34527"/>
<evidence type="ECO:0000256" key="9">
    <source>
        <dbReference type="SAM" id="Coils"/>
    </source>
</evidence>
<evidence type="ECO:0000256" key="5">
    <source>
        <dbReference type="ARBA" id="ARBA00022840"/>
    </source>
</evidence>
<accession>L1IEK5</accession>
<dbReference type="InterPro" id="IPR027417">
    <property type="entry name" value="P-loop_NTPase"/>
</dbReference>
<evidence type="ECO:0000259" key="10">
    <source>
        <dbReference type="PROSITE" id="PS50067"/>
    </source>
</evidence>
<dbReference type="SMART" id="SM00129">
    <property type="entry name" value="KISc"/>
    <property type="match status" value="1"/>
</dbReference>
<evidence type="ECO:0000256" key="6">
    <source>
        <dbReference type="ARBA" id="ARBA00023175"/>
    </source>
</evidence>
<evidence type="ECO:0000256" key="2">
    <source>
        <dbReference type="ARBA" id="ARBA00010899"/>
    </source>
</evidence>
<dbReference type="InterPro" id="IPR001752">
    <property type="entry name" value="Kinesin_motor_dom"/>
</dbReference>
<dbReference type="GeneID" id="17291304"/>
<comment type="similarity">
    <text evidence="2">Belongs to the TRAFAC class myosin-kinesin ATPase superfamily. Kinesin family. KIN-14 subfamily.</text>
</comment>
<evidence type="ECO:0000313" key="12">
    <source>
        <dbReference type="EnsemblProtists" id="EKX34527"/>
    </source>
</evidence>
<name>L1IEK5_GUITC</name>
<dbReference type="AlphaFoldDB" id="L1IEK5"/>
<dbReference type="InterPro" id="IPR036961">
    <property type="entry name" value="Kinesin_motor_dom_sf"/>
</dbReference>
<keyword evidence="5 7" id="KW-0067">ATP-binding</keyword>
<dbReference type="PROSITE" id="PS00411">
    <property type="entry name" value="KINESIN_MOTOR_1"/>
    <property type="match status" value="1"/>
</dbReference>
<evidence type="ECO:0000256" key="4">
    <source>
        <dbReference type="ARBA" id="ARBA00022741"/>
    </source>
</evidence>
<dbReference type="eggNOG" id="KOG0239">
    <property type="taxonomic scope" value="Eukaryota"/>
</dbReference>
<dbReference type="EnsemblProtists" id="EKX34527">
    <property type="protein sequence ID" value="EKX34527"/>
    <property type="gene ID" value="GUITHDRAFT_158802"/>
</dbReference>
<evidence type="ECO:0000256" key="8">
    <source>
        <dbReference type="RuleBase" id="RU000394"/>
    </source>
</evidence>
<dbReference type="OrthoDB" id="3176171at2759"/>
<evidence type="ECO:0000313" key="13">
    <source>
        <dbReference type="Proteomes" id="UP000011087"/>
    </source>
</evidence>
<evidence type="ECO:0000256" key="7">
    <source>
        <dbReference type="PROSITE-ProRule" id="PRU00283"/>
    </source>
</evidence>
<keyword evidence="4 7" id="KW-0547">Nucleotide-binding</keyword>
<dbReference type="SUPFAM" id="SSF52540">
    <property type="entry name" value="P-loop containing nucleoside triphosphate hydrolases"/>
    <property type="match status" value="1"/>
</dbReference>
<keyword evidence="6 7" id="KW-0505">Motor protein</keyword>
<comment type="subcellular location">
    <subcellularLocation>
        <location evidence="1">Plastid</location>
        <location evidence="1">Chloroplast</location>
    </subcellularLocation>
</comment>
<dbReference type="GO" id="GO:0008017">
    <property type="term" value="F:microtubule binding"/>
    <property type="evidence" value="ECO:0007669"/>
    <property type="project" value="InterPro"/>
</dbReference>
<dbReference type="InterPro" id="IPR019821">
    <property type="entry name" value="Kinesin_motor_CS"/>
</dbReference>
<dbReference type="GO" id="GO:0005524">
    <property type="term" value="F:ATP binding"/>
    <property type="evidence" value="ECO:0007669"/>
    <property type="project" value="UniProtKB-UniRule"/>
</dbReference>
<dbReference type="GO" id="GO:0003777">
    <property type="term" value="F:microtubule motor activity"/>
    <property type="evidence" value="ECO:0007669"/>
    <property type="project" value="InterPro"/>
</dbReference>
<keyword evidence="9" id="KW-0175">Coiled coil</keyword>
<gene>
    <name evidence="11" type="ORF">GUITHDRAFT_158802</name>
</gene>
<keyword evidence="13" id="KW-1185">Reference proteome</keyword>
<dbReference type="Proteomes" id="UP000011087">
    <property type="component" value="Unassembled WGS sequence"/>
</dbReference>
<dbReference type="PANTHER" id="PTHR47972:SF45">
    <property type="entry name" value="PROTEIN CLARET SEGREGATIONAL"/>
    <property type="match status" value="1"/>
</dbReference>
<dbReference type="PROSITE" id="PS50067">
    <property type="entry name" value="KINESIN_MOTOR_2"/>
    <property type="match status" value="1"/>
</dbReference>
<dbReference type="RefSeq" id="XP_005821507.1">
    <property type="nucleotide sequence ID" value="XM_005821450.1"/>
</dbReference>
<dbReference type="STRING" id="905079.L1IEK5"/>
<dbReference type="PRINTS" id="PR00380">
    <property type="entry name" value="KINESINHEAVY"/>
</dbReference>
<reference evidence="12" key="3">
    <citation type="submission" date="2015-06" db="UniProtKB">
        <authorList>
            <consortium name="EnsemblProtists"/>
        </authorList>
    </citation>
    <scope>IDENTIFICATION</scope>
</reference>
<feature type="coiled-coil region" evidence="9">
    <location>
        <begin position="14"/>
        <end position="41"/>
    </location>
</feature>
<protein>
    <recommendedName>
        <fullName evidence="8">Kinesin-like protein</fullName>
    </recommendedName>
</protein>
<keyword evidence="3 8" id="KW-0493">Microtubule</keyword>
<evidence type="ECO:0000256" key="3">
    <source>
        <dbReference type="ARBA" id="ARBA00022701"/>
    </source>
</evidence>
<dbReference type="GO" id="GO:0007018">
    <property type="term" value="P:microtubule-based movement"/>
    <property type="evidence" value="ECO:0007669"/>
    <property type="project" value="InterPro"/>
</dbReference>
<proteinExistence type="inferred from homology"/>
<feature type="binding site" evidence="7">
    <location>
        <begin position="70"/>
        <end position="77"/>
    </location>
    <ligand>
        <name>ATP</name>
        <dbReference type="ChEBI" id="CHEBI:30616"/>
    </ligand>
</feature>
<dbReference type="GO" id="GO:0005874">
    <property type="term" value="C:microtubule"/>
    <property type="evidence" value="ECO:0007669"/>
    <property type="project" value="UniProtKB-KW"/>
</dbReference>
<dbReference type="EMBL" id="JH993107">
    <property type="protein sequence ID" value="EKX34527.1"/>
    <property type="molecule type" value="Genomic_DNA"/>
</dbReference>
<dbReference type="PANTHER" id="PTHR47972">
    <property type="entry name" value="KINESIN-LIKE PROTEIN KLP-3"/>
    <property type="match status" value="1"/>
</dbReference>
<dbReference type="OMA" id="IMCALHG"/>
<evidence type="ECO:0000313" key="11">
    <source>
        <dbReference type="EMBL" id="EKX34527.1"/>
    </source>
</evidence>
<reference evidence="11 13" key="1">
    <citation type="journal article" date="2012" name="Nature">
        <title>Algal genomes reveal evolutionary mosaicism and the fate of nucleomorphs.</title>
        <authorList>
            <consortium name="DOE Joint Genome Institute"/>
            <person name="Curtis B.A."/>
            <person name="Tanifuji G."/>
            <person name="Burki F."/>
            <person name="Gruber A."/>
            <person name="Irimia M."/>
            <person name="Maruyama S."/>
            <person name="Arias M.C."/>
            <person name="Ball S.G."/>
            <person name="Gile G.H."/>
            <person name="Hirakawa Y."/>
            <person name="Hopkins J.F."/>
            <person name="Kuo A."/>
            <person name="Rensing S.A."/>
            <person name="Schmutz J."/>
            <person name="Symeonidi A."/>
            <person name="Elias M."/>
            <person name="Eveleigh R.J."/>
            <person name="Herman E.K."/>
            <person name="Klute M.J."/>
            <person name="Nakayama T."/>
            <person name="Obornik M."/>
            <person name="Reyes-Prieto A."/>
            <person name="Armbrust E.V."/>
            <person name="Aves S.J."/>
            <person name="Beiko R.G."/>
            <person name="Coutinho P."/>
            <person name="Dacks J.B."/>
            <person name="Durnford D.G."/>
            <person name="Fast N.M."/>
            <person name="Green B.R."/>
            <person name="Grisdale C.J."/>
            <person name="Hempel F."/>
            <person name="Henrissat B."/>
            <person name="Hoppner M.P."/>
            <person name="Ishida K."/>
            <person name="Kim E."/>
            <person name="Koreny L."/>
            <person name="Kroth P.G."/>
            <person name="Liu Y."/>
            <person name="Malik S.B."/>
            <person name="Maier U.G."/>
            <person name="McRose D."/>
            <person name="Mock T."/>
            <person name="Neilson J.A."/>
            <person name="Onodera N.T."/>
            <person name="Poole A.M."/>
            <person name="Pritham E.J."/>
            <person name="Richards T.A."/>
            <person name="Rocap G."/>
            <person name="Roy S.W."/>
            <person name="Sarai C."/>
            <person name="Schaack S."/>
            <person name="Shirato S."/>
            <person name="Slamovits C.H."/>
            <person name="Spencer D.F."/>
            <person name="Suzuki S."/>
            <person name="Worden A.Z."/>
            <person name="Zauner S."/>
            <person name="Barry K."/>
            <person name="Bell C."/>
            <person name="Bharti A.K."/>
            <person name="Crow J.A."/>
            <person name="Grimwood J."/>
            <person name="Kramer R."/>
            <person name="Lindquist E."/>
            <person name="Lucas S."/>
            <person name="Salamov A."/>
            <person name="McFadden G.I."/>
            <person name="Lane C.E."/>
            <person name="Keeling P.J."/>
            <person name="Gray M.W."/>
            <person name="Grigoriev I.V."/>
            <person name="Archibald J.M."/>
        </authorList>
    </citation>
    <scope>NUCLEOTIDE SEQUENCE</scope>
    <source>
        <strain evidence="11 13">CCMP2712</strain>
    </source>
</reference>
<dbReference type="HOGENOM" id="CLU_001485_2_2_1"/>
<dbReference type="InterPro" id="IPR027640">
    <property type="entry name" value="Kinesin-like_fam"/>
</dbReference>
<dbReference type="KEGG" id="gtt:GUITHDRAFT_158802"/>
<dbReference type="GO" id="GO:0009507">
    <property type="term" value="C:chloroplast"/>
    <property type="evidence" value="ECO:0007669"/>
    <property type="project" value="UniProtKB-SubCell"/>
</dbReference>
<organism evidence="11">
    <name type="scientific">Guillardia theta (strain CCMP2712)</name>
    <name type="common">Cryptophyte</name>
    <dbReference type="NCBI Taxonomy" id="905079"/>
    <lineage>
        <taxon>Eukaryota</taxon>
        <taxon>Cryptophyceae</taxon>
        <taxon>Pyrenomonadales</taxon>
        <taxon>Geminigeraceae</taxon>
        <taxon>Guillardia</taxon>
    </lineage>
</organism>
<dbReference type="Gene3D" id="3.40.850.10">
    <property type="entry name" value="Kinesin motor domain"/>
    <property type="match status" value="2"/>
</dbReference>
<feature type="domain" description="Kinesin motor" evidence="10">
    <location>
        <begin position="51"/>
        <end position="299"/>
    </location>
</feature>
<dbReference type="Pfam" id="PF00225">
    <property type="entry name" value="Kinesin"/>
    <property type="match status" value="2"/>
</dbReference>
<evidence type="ECO:0000256" key="1">
    <source>
        <dbReference type="ARBA" id="ARBA00004229"/>
    </source>
</evidence>
<reference evidence="13" key="2">
    <citation type="submission" date="2012-11" db="EMBL/GenBank/DDBJ databases">
        <authorList>
            <person name="Kuo A."/>
            <person name="Curtis B.A."/>
            <person name="Tanifuji G."/>
            <person name="Burki F."/>
            <person name="Gruber A."/>
            <person name="Irimia M."/>
            <person name="Maruyama S."/>
            <person name="Arias M.C."/>
            <person name="Ball S.G."/>
            <person name="Gile G.H."/>
            <person name="Hirakawa Y."/>
            <person name="Hopkins J.F."/>
            <person name="Rensing S.A."/>
            <person name="Schmutz J."/>
            <person name="Symeonidi A."/>
            <person name="Elias M."/>
            <person name="Eveleigh R.J."/>
            <person name="Herman E.K."/>
            <person name="Klute M.J."/>
            <person name="Nakayama T."/>
            <person name="Obornik M."/>
            <person name="Reyes-Prieto A."/>
            <person name="Armbrust E.V."/>
            <person name="Aves S.J."/>
            <person name="Beiko R.G."/>
            <person name="Coutinho P."/>
            <person name="Dacks J.B."/>
            <person name="Durnford D.G."/>
            <person name="Fast N.M."/>
            <person name="Green B.R."/>
            <person name="Grisdale C."/>
            <person name="Hempe F."/>
            <person name="Henrissat B."/>
            <person name="Hoppner M.P."/>
            <person name="Ishida K.-I."/>
            <person name="Kim E."/>
            <person name="Koreny L."/>
            <person name="Kroth P.G."/>
            <person name="Liu Y."/>
            <person name="Malik S.-B."/>
            <person name="Maier U.G."/>
            <person name="McRose D."/>
            <person name="Mock T."/>
            <person name="Neilson J.A."/>
            <person name="Onodera N.T."/>
            <person name="Poole A.M."/>
            <person name="Pritham E.J."/>
            <person name="Richards T.A."/>
            <person name="Rocap G."/>
            <person name="Roy S.W."/>
            <person name="Sarai C."/>
            <person name="Schaack S."/>
            <person name="Shirato S."/>
            <person name="Slamovits C.H."/>
            <person name="Spencer D.F."/>
            <person name="Suzuki S."/>
            <person name="Worden A.Z."/>
            <person name="Zauner S."/>
            <person name="Barry K."/>
            <person name="Bell C."/>
            <person name="Bharti A.K."/>
            <person name="Crow J.A."/>
            <person name="Grimwood J."/>
            <person name="Kramer R."/>
            <person name="Lindquist E."/>
            <person name="Lucas S."/>
            <person name="Salamov A."/>
            <person name="McFadden G.I."/>
            <person name="Lane C.E."/>
            <person name="Keeling P.J."/>
            <person name="Gray M.W."/>
            <person name="Grigoriev I.V."/>
            <person name="Archibald J.M."/>
        </authorList>
    </citation>
    <scope>NUCLEOTIDE SEQUENCE</scope>
    <source>
        <strain evidence="13">CCMP2712</strain>
    </source>
</reference>